<dbReference type="EMBL" id="CP018258">
    <property type="protein sequence ID" value="APV44855.1"/>
    <property type="molecule type" value="Genomic_DNA"/>
</dbReference>
<sequence>MKMLIGGIIGIAGAILLASIVVDAAYLGSIIDSIVTKFILSLVGLAMIQIGYTLFKSGMPANKR</sequence>
<dbReference type="OrthoDB" id="9992326at2"/>
<name>A0A1P8F8T4_9CHLR</name>
<evidence type="ECO:0000313" key="2">
    <source>
        <dbReference type="EMBL" id="APV44855.1"/>
    </source>
</evidence>
<dbReference type="STRING" id="1839801.Dform_01533"/>
<organism evidence="2 3">
    <name type="scientific">Dehalogenimonas formicexedens</name>
    <dbReference type="NCBI Taxonomy" id="1839801"/>
    <lineage>
        <taxon>Bacteria</taxon>
        <taxon>Bacillati</taxon>
        <taxon>Chloroflexota</taxon>
        <taxon>Dehalococcoidia</taxon>
        <taxon>Dehalococcoidales</taxon>
        <taxon>Dehalococcoidaceae</taxon>
        <taxon>Dehalogenimonas</taxon>
    </lineage>
</organism>
<keyword evidence="1" id="KW-0812">Transmembrane</keyword>
<dbReference type="KEGG" id="dfo:Dform_01533"/>
<dbReference type="RefSeq" id="WP_076004474.1">
    <property type="nucleotide sequence ID" value="NZ_CP018258.1"/>
</dbReference>
<keyword evidence="1" id="KW-0472">Membrane</keyword>
<dbReference type="AlphaFoldDB" id="A0A1P8F8T4"/>
<proteinExistence type="predicted"/>
<accession>A0A1P8F8T4</accession>
<keyword evidence="3" id="KW-1185">Reference proteome</keyword>
<keyword evidence="1" id="KW-1133">Transmembrane helix</keyword>
<evidence type="ECO:0000256" key="1">
    <source>
        <dbReference type="SAM" id="Phobius"/>
    </source>
</evidence>
<gene>
    <name evidence="2" type="ORF">Dform_01533</name>
</gene>
<protein>
    <submittedName>
        <fullName evidence="2">Uncharacterized protein</fullName>
    </submittedName>
</protein>
<dbReference type="Proteomes" id="UP000185934">
    <property type="component" value="Chromosome"/>
</dbReference>
<feature type="transmembrane region" description="Helical" evidence="1">
    <location>
        <begin position="34"/>
        <end position="55"/>
    </location>
</feature>
<reference evidence="3" key="1">
    <citation type="submission" date="2016-11" db="EMBL/GenBank/DDBJ databases">
        <title>Dehalogenimonas formicexedens sp. nov., a chlorinated alkane respiring bacterium isolated from contaminated groundwater.</title>
        <authorList>
            <person name="Key T.A."/>
            <person name="Bowman K.S."/>
            <person name="Lee I."/>
            <person name="Chun J."/>
            <person name="Albuquerque L."/>
            <person name="da Costa M.S."/>
            <person name="Rainey F.A."/>
            <person name="Moe W.M."/>
        </authorList>
    </citation>
    <scope>NUCLEOTIDE SEQUENCE [LARGE SCALE GENOMIC DNA]</scope>
    <source>
        <strain evidence="3">NSZ-14</strain>
    </source>
</reference>
<evidence type="ECO:0000313" key="3">
    <source>
        <dbReference type="Proteomes" id="UP000185934"/>
    </source>
</evidence>